<dbReference type="Pfam" id="PF10453">
    <property type="entry name" value="NUFIP1"/>
    <property type="match status" value="1"/>
</dbReference>
<evidence type="ECO:0000259" key="2">
    <source>
        <dbReference type="Pfam" id="PF10453"/>
    </source>
</evidence>
<accession>A0A3P6DPK7</accession>
<feature type="region of interest" description="Disordered" evidence="1">
    <location>
        <begin position="317"/>
        <end position="374"/>
    </location>
</feature>
<dbReference type="AlphaFoldDB" id="A0A3P6DPK7"/>
<feature type="compositionally biased region" description="Low complexity" evidence="1">
    <location>
        <begin position="160"/>
        <end position="175"/>
    </location>
</feature>
<sequence>MRPHYNRPQRPQQQQQQNNGYPNQQHNGFHQNPGMMMNPQMMMMMGNPMNNMQNMPPPIHPQFFNNMPQQQQPLHQFGFPNPTNQLLPNLLGSLQFAAANNNLMGGGHSMPPNYFQPSGFTSQAQLNSYNNPPPYSPPTPQQHQNHQLGPPGFPEPRPQSSVGNVNNTNNFNSKGNDFRNNTKQQNFRGPGQGFHRSQSYQGNNSNKKIGFNKNNKGKGKNKKMAPRLFGSDAGNAEETKRRPYIPNYPPKEVQQWRQARRKNFPTKLNVEKKVKKNDSNGSLDDEAKLRRQQLREVLAKQRELGVEVAEVPSHYLSNPVEEVSGDNSGQFQNKDGKKGRFRHNKRKYGEKNKFNKKRKFQDQDSSQESSVTTRKPTLLEKLLSADIKRDKIQLLQVIRFMVINSYFKESPEEPLKFPLVMVEETGCEHAEEVLSDDDNDDDDVDENGDDSCDEVSD</sequence>
<feature type="compositionally biased region" description="Acidic residues" evidence="1">
    <location>
        <begin position="433"/>
        <end position="457"/>
    </location>
</feature>
<feature type="compositionally biased region" description="Polar residues" evidence="1">
    <location>
        <begin position="178"/>
        <end position="187"/>
    </location>
</feature>
<protein>
    <recommendedName>
        <fullName evidence="2">FMR1-interacting protein 1 conserved domain-containing protein</fullName>
    </recommendedName>
</protein>
<feature type="compositionally biased region" description="Pro residues" evidence="1">
    <location>
        <begin position="131"/>
        <end position="140"/>
    </location>
</feature>
<dbReference type="GO" id="GO:0005634">
    <property type="term" value="C:nucleus"/>
    <property type="evidence" value="ECO:0007669"/>
    <property type="project" value="TreeGrafter"/>
</dbReference>
<feature type="domain" description="FMR1-interacting protein 1 conserved" evidence="2">
    <location>
        <begin position="247"/>
        <end position="280"/>
    </location>
</feature>
<feature type="compositionally biased region" description="Basic residues" evidence="1">
    <location>
        <begin position="337"/>
        <end position="346"/>
    </location>
</feature>
<feature type="compositionally biased region" description="Low complexity" evidence="1">
    <location>
        <begin position="202"/>
        <end position="214"/>
    </location>
</feature>
<organism evidence="3">
    <name type="scientific">Brassica oleracea</name>
    <name type="common">Wild cabbage</name>
    <dbReference type="NCBI Taxonomy" id="3712"/>
    <lineage>
        <taxon>Eukaryota</taxon>
        <taxon>Viridiplantae</taxon>
        <taxon>Streptophyta</taxon>
        <taxon>Embryophyta</taxon>
        <taxon>Tracheophyta</taxon>
        <taxon>Spermatophyta</taxon>
        <taxon>Magnoliopsida</taxon>
        <taxon>eudicotyledons</taxon>
        <taxon>Gunneridae</taxon>
        <taxon>Pentapetalae</taxon>
        <taxon>rosids</taxon>
        <taxon>malvids</taxon>
        <taxon>Brassicales</taxon>
        <taxon>Brassicaceae</taxon>
        <taxon>Brassiceae</taxon>
        <taxon>Brassica</taxon>
    </lineage>
</organism>
<dbReference type="PANTHER" id="PTHR13309">
    <property type="entry name" value="NUCLEAR FRAGILE X MENTAL RETARDATION PROTEIN INTERACTING PROTEIN 1"/>
    <property type="match status" value="1"/>
</dbReference>
<reference evidence="3" key="1">
    <citation type="submission" date="2018-11" db="EMBL/GenBank/DDBJ databases">
        <authorList>
            <consortium name="Genoscope - CEA"/>
            <person name="William W."/>
        </authorList>
    </citation>
    <scope>NUCLEOTIDE SEQUENCE</scope>
</reference>
<evidence type="ECO:0000313" key="3">
    <source>
        <dbReference type="EMBL" id="VDD33367.1"/>
    </source>
</evidence>
<feature type="region of interest" description="Disordered" evidence="1">
    <location>
        <begin position="114"/>
        <end position="287"/>
    </location>
</feature>
<proteinExistence type="predicted"/>
<evidence type="ECO:0000256" key="1">
    <source>
        <dbReference type="SAM" id="MobiDB-lite"/>
    </source>
</evidence>
<dbReference type="InterPro" id="IPR019496">
    <property type="entry name" value="NUFIP1_cons_dom"/>
</dbReference>
<dbReference type="InterPro" id="IPR039136">
    <property type="entry name" value="NUFIP1-like"/>
</dbReference>
<feature type="compositionally biased region" description="Basic and acidic residues" evidence="1">
    <location>
        <begin position="269"/>
        <end position="278"/>
    </location>
</feature>
<name>A0A3P6DPK7_BRAOL</name>
<gene>
    <name evidence="3" type="ORF">BOLC9T58690H</name>
</gene>
<feature type="compositionally biased region" description="Polar residues" evidence="1">
    <location>
        <begin position="363"/>
        <end position="374"/>
    </location>
</feature>
<feature type="compositionally biased region" description="Polar residues" evidence="1">
    <location>
        <begin position="115"/>
        <end position="126"/>
    </location>
</feature>
<feature type="compositionally biased region" description="Basic residues" evidence="1">
    <location>
        <begin position="215"/>
        <end position="225"/>
    </location>
</feature>
<feature type="region of interest" description="Disordered" evidence="1">
    <location>
        <begin position="1"/>
        <end position="40"/>
    </location>
</feature>
<feature type="region of interest" description="Disordered" evidence="1">
    <location>
        <begin position="431"/>
        <end position="457"/>
    </location>
</feature>
<feature type="compositionally biased region" description="Low complexity" evidence="1">
    <location>
        <begin position="8"/>
        <end position="40"/>
    </location>
</feature>
<dbReference type="GO" id="GO:0000492">
    <property type="term" value="P:box C/D snoRNP assembly"/>
    <property type="evidence" value="ECO:0007669"/>
    <property type="project" value="TreeGrafter"/>
</dbReference>
<dbReference type="EMBL" id="LR031875">
    <property type="protein sequence ID" value="VDD33367.1"/>
    <property type="molecule type" value="Genomic_DNA"/>
</dbReference>
<dbReference type="GO" id="GO:0003723">
    <property type="term" value="F:RNA binding"/>
    <property type="evidence" value="ECO:0007669"/>
    <property type="project" value="InterPro"/>
</dbReference>
<dbReference type="PANTHER" id="PTHR13309:SF0">
    <property type="entry name" value="FMR1-INTERACTING PROTEIN NUFIP1"/>
    <property type="match status" value="1"/>
</dbReference>